<reference evidence="7 10" key="1">
    <citation type="journal article" date="2019" name="Int. J. Syst. Evol. Microbiol.">
        <title>The Global Catalogue of Microorganisms (GCM) 10K type strain sequencing project: providing services to taxonomists for standard genome sequencing and annotation.</title>
        <authorList>
            <consortium name="The Broad Institute Genomics Platform"/>
            <consortium name="The Broad Institute Genome Sequencing Center for Infectious Disease"/>
            <person name="Wu L."/>
            <person name="Ma J."/>
        </authorList>
    </citation>
    <scope>NUCLEOTIDE SEQUENCE [LARGE SCALE GENOMIC DNA]</scope>
    <source>
        <strain evidence="7 10">JCM 10667</strain>
    </source>
</reference>
<name>A0A7W7IK93_9ACTN</name>
<keyword evidence="4" id="KW-0804">Transcription</keyword>
<evidence type="ECO:0000313" key="8">
    <source>
        <dbReference type="EMBL" id="MBB4778456.1"/>
    </source>
</evidence>
<keyword evidence="6" id="KW-1133">Transmembrane helix</keyword>
<evidence type="ECO:0000313" key="7">
    <source>
        <dbReference type="EMBL" id="GAA0550424.1"/>
    </source>
</evidence>
<sequence length="593" mass="63384">MDVHLLVEALREREPDARPAVYDAYADRLYAYCWFQLRNRDAAQVALRETFILADAHIGKLRDPGRLTPWLYAIARLECARRLPPRNQAPDMPIASHDQQDADKRIIAWNAVLALPPDSREILELGVRHRLSVPDLAAVFDVPLKDAQTTLEGARRSLEEALTAEVLAYQGPYGCAERAVLLRQRHGGPVQGLNHRLMEHVEECATCAAFRPRNVSAAKVYGLLPKTSPPPELRLRVMSCFLDPELVGYRLFVSGRVTEFTPDGFPIQAMEPARPPRAPSSGGPSWLRRLRRVLSPPEGLEFRAQAVRVAMVLAVVALLSGGGIVSIYGLLGADNADTVAGPHPTVIPGHTQEPVPGRRTLGHPESVGYLNTAPVSATFPLGSKVSSAPPTALWASPPETMPTNANVALPVGASTRGTLAVSPLFLDLAGDSDGSIDLRAEGGPVTWKAKTQGALRVHPSSGRLAADQSVTVRVHVSRRTNSKGSGTVTFQPGGSQVQVTWRPDAPNPDPTPTPEPTPTRSNPADPSTPPGTHRPEHPSPSRTKPSSSSEPPPSEPSPSEPPPSNTEPEPPPPAAEPAPTTPASSGASPTSSS</sequence>
<proteinExistence type="predicted"/>
<keyword evidence="10" id="KW-1185">Reference proteome</keyword>
<dbReference type="InterPro" id="IPR039425">
    <property type="entry name" value="RNA_pol_sigma-70-like"/>
</dbReference>
<dbReference type="PRINTS" id="PR01217">
    <property type="entry name" value="PRICHEXTENSN"/>
</dbReference>
<reference evidence="7" key="3">
    <citation type="submission" date="2023-12" db="EMBL/GenBank/DDBJ databases">
        <authorList>
            <person name="Sun Q."/>
            <person name="Inoue M."/>
        </authorList>
    </citation>
    <scope>NUCLEOTIDE SEQUENCE</scope>
    <source>
        <strain evidence="7">JCM 10667</strain>
    </source>
</reference>
<evidence type="ECO:0000313" key="10">
    <source>
        <dbReference type="Proteomes" id="UP001501427"/>
    </source>
</evidence>
<evidence type="ECO:0000256" key="6">
    <source>
        <dbReference type="SAM" id="Phobius"/>
    </source>
</evidence>
<dbReference type="PANTHER" id="PTHR43133:SF8">
    <property type="entry name" value="RNA POLYMERASE SIGMA FACTOR HI_1459-RELATED"/>
    <property type="match status" value="1"/>
</dbReference>
<dbReference type="GO" id="GO:0006352">
    <property type="term" value="P:DNA-templated transcription initiation"/>
    <property type="evidence" value="ECO:0007669"/>
    <property type="project" value="InterPro"/>
</dbReference>
<feature type="compositionally biased region" description="Low complexity" evidence="5">
    <location>
        <begin position="581"/>
        <end position="593"/>
    </location>
</feature>
<keyword evidence="2" id="KW-0731">Sigma factor</keyword>
<feature type="transmembrane region" description="Helical" evidence="6">
    <location>
        <begin position="309"/>
        <end position="331"/>
    </location>
</feature>
<evidence type="ECO:0000313" key="9">
    <source>
        <dbReference type="Proteomes" id="UP000549343"/>
    </source>
</evidence>
<reference evidence="8 9" key="2">
    <citation type="submission" date="2020-08" db="EMBL/GenBank/DDBJ databases">
        <title>Sequencing the genomes of 1000 actinobacteria strains.</title>
        <authorList>
            <person name="Klenk H.-P."/>
        </authorList>
    </citation>
    <scope>NUCLEOTIDE SEQUENCE [LARGE SCALE GENOMIC DNA]</scope>
    <source>
        <strain evidence="8 9">DSM 44772</strain>
    </source>
</reference>
<dbReference type="GO" id="GO:0016987">
    <property type="term" value="F:sigma factor activity"/>
    <property type="evidence" value="ECO:0007669"/>
    <property type="project" value="UniProtKB-KW"/>
</dbReference>
<dbReference type="EMBL" id="BAAAHD010000006">
    <property type="protein sequence ID" value="GAA0550424.1"/>
    <property type="molecule type" value="Genomic_DNA"/>
</dbReference>
<evidence type="ECO:0000256" key="5">
    <source>
        <dbReference type="SAM" id="MobiDB-lite"/>
    </source>
</evidence>
<feature type="compositionally biased region" description="Pro residues" evidence="5">
    <location>
        <begin position="505"/>
        <end position="517"/>
    </location>
</feature>
<dbReference type="GO" id="GO:0003677">
    <property type="term" value="F:DNA binding"/>
    <property type="evidence" value="ECO:0007669"/>
    <property type="project" value="UniProtKB-KW"/>
</dbReference>
<evidence type="ECO:0000256" key="3">
    <source>
        <dbReference type="ARBA" id="ARBA00023125"/>
    </source>
</evidence>
<dbReference type="RefSeq" id="WP_184889471.1">
    <property type="nucleotide sequence ID" value="NZ_BAAAHD010000006.1"/>
</dbReference>
<feature type="compositionally biased region" description="Low complexity" evidence="5">
    <location>
        <begin position="540"/>
        <end position="549"/>
    </location>
</feature>
<dbReference type="InterPro" id="IPR036388">
    <property type="entry name" value="WH-like_DNA-bd_sf"/>
</dbReference>
<dbReference type="SUPFAM" id="SSF88946">
    <property type="entry name" value="Sigma2 domain of RNA polymerase sigma factors"/>
    <property type="match status" value="1"/>
</dbReference>
<feature type="compositionally biased region" description="Polar residues" evidence="5">
    <location>
        <begin position="482"/>
        <end position="499"/>
    </location>
</feature>
<dbReference type="GO" id="GO:0000428">
    <property type="term" value="C:DNA-directed RNA polymerase complex"/>
    <property type="evidence" value="ECO:0007669"/>
    <property type="project" value="UniProtKB-KW"/>
</dbReference>
<keyword evidence="3" id="KW-0238">DNA-binding</keyword>
<keyword evidence="6" id="KW-0472">Membrane</keyword>
<dbReference type="Proteomes" id="UP001501427">
    <property type="component" value="Unassembled WGS sequence"/>
</dbReference>
<dbReference type="Proteomes" id="UP000549343">
    <property type="component" value="Unassembled WGS sequence"/>
</dbReference>
<dbReference type="Gene3D" id="1.10.10.10">
    <property type="entry name" value="Winged helix-like DNA-binding domain superfamily/Winged helix DNA-binding domain"/>
    <property type="match status" value="1"/>
</dbReference>
<dbReference type="InterPro" id="IPR013325">
    <property type="entry name" value="RNA_pol_sigma_r2"/>
</dbReference>
<evidence type="ECO:0000256" key="4">
    <source>
        <dbReference type="ARBA" id="ARBA00023163"/>
    </source>
</evidence>
<dbReference type="AlphaFoldDB" id="A0A7W7IK93"/>
<evidence type="ECO:0000256" key="2">
    <source>
        <dbReference type="ARBA" id="ARBA00023082"/>
    </source>
</evidence>
<dbReference type="Gene3D" id="1.10.1740.10">
    <property type="match status" value="1"/>
</dbReference>
<keyword evidence="1" id="KW-0805">Transcription regulation</keyword>
<dbReference type="EMBL" id="JACHMV010000001">
    <property type="protein sequence ID" value="MBB4778456.1"/>
    <property type="molecule type" value="Genomic_DNA"/>
</dbReference>
<feature type="region of interest" description="Disordered" evidence="5">
    <location>
        <begin position="478"/>
        <end position="593"/>
    </location>
</feature>
<comment type="caution">
    <text evidence="8">The sequence shown here is derived from an EMBL/GenBank/DDBJ whole genome shotgun (WGS) entry which is preliminary data.</text>
</comment>
<organism evidence="8 9">
    <name type="scientific">Actinomadura livida</name>
    <dbReference type="NCBI Taxonomy" id="79909"/>
    <lineage>
        <taxon>Bacteria</taxon>
        <taxon>Bacillati</taxon>
        <taxon>Actinomycetota</taxon>
        <taxon>Actinomycetes</taxon>
        <taxon>Streptosporangiales</taxon>
        <taxon>Thermomonosporaceae</taxon>
        <taxon>Actinomadura</taxon>
    </lineage>
</organism>
<keyword evidence="6" id="KW-0812">Transmembrane</keyword>
<accession>A0A7W7IK93</accession>
<feature type="compositionally biased region" description="Pro residues" evidence="5">
    <location>
        <begin position="550"/>
        <end position="580"/>
    </location>
</feature>
<keyword evidence="8" id="KW-0240">DNA-directed RNA polymerase</keyword>
<dbReference type="PANTHER" id="PTHR43133">
    <property type="entry name" value="RNA POLYMERASE ECF-TYPE SIGMA FACTO"/>
    <property type="match status" value="1"/>
</dbReference>
<evidence type="ECO:0000256" key="1">
    <source>
        <dbReference type="ARBA" id="ARBA00023015"/>
    </source>
</evidence>
<protein>
    <submittedName>
        <fullName evidence="8">DNA-directed RNA polymerase specialized sigma24 family protein</fullName>
    </submittedName>
</protein>
<gene>
    <name evidence="8" type="ORF">F4557_006874</name>
    <name evidence="7" type="ORF">GCM10009546_10670</name>
</gene>